<dbReference type="Proteomes" id="UP001203665">
    <property type="component" value="Unassembled WGS sequence"/>
</dbReference>
<feature type="transmembrane region" description="Helical" evidence="1">
    <location>
        <begin position="80"/>
        <end position="102"/>
    </location>
</feature>
<feature type="transmembrane region" description="Helical" evidence="1">
    <location>
        <begin position="12"/>
        <end position="34"/>
    </location>
</feature>
<organism evidence="2 3">
    <name type="scientific">Alkalicoccobacillus plakortidis</name>
    <dbReference type="NCBI Taxonomy" id="444060"/>
    <lineage>
        <taxon>Bacteria</taxon>
        <taxon>Bacillati</taxon>
        <taxon>Bacillota</taxon>
        <taxon>Bacilli</taxon>
        <taxon>Bacillales</taxon>
        <taxon>Bacillaceae</taxon>
        <taxon>Alkalicoccobacillus</taxon>
    </lineage>
</organism>
<proteinExistence type="predicted"/>
<protein>
    <recommendedName>
        <fullName evidence="4">MFS transporter</fullName>
    </recommendedName>
</protein>
<evidence type="ECO:0000313" key="3">
    <source>
        <dbReference type="Proteomes" id="UP001203665"/>
    </source>
</evidence>
<keyword evidence="1" id="KW-0812">Transmembrane</keyword>
<evidence type="ECO:0000256" key="1">
    <source>
        <dbReference type="SAM" id="Phobius"/>
    </source>
</evidence>
<keyword evidence="1" id="KW-0472">Membrane</keyword>
<feature type="transmembrane region" description="Helical" evidence="1">
    <location>
        <begin position="46"/>
        <end position="68"/>
    </location>
</feature>
<evidence type="ECO:0008006" key="4">
    <source>
        <dbReference type="Google" id="ProtNLM"/>
    </source>
</evidence>
<keyword evidence="3" id="KW-1185">Reference proteome</keyword>
<evidence type="ECO:0000313" key="2">
    <source>
        <dbReference type="EMBL" id="MCM2675900.1"/>
    </source>
</evidence>
<sequence>MEQETIESRKTSYLFVEFWLWFGIVAVSSLYGVVSYLDRMDDTNVGVTFAVVSYLFRGLVSIALLIKVIKMREFKKTVRFSIYLGLLVVVLFVFFFPFQMLYD</sequence>
<gene>
    <name evidence="2" type="ORF">NDM98_10605</name>
</gene>
<dbReference type="EMBL" id="JAMQJY010000001">
    <property type="protein sequence ID" value="MCM2675900.1"/>
    <property type="molecule type" value="Genomic_DNA"/>
</dbReference>
<keyword evidence="1" id="KW-1133">Transmembrane helix</keyword>
<comment type="caution">
    <text evidence="2">The sequence shown here is derived from an EMBL/GenBank/DDBJ whole genome shotgun (WGS) entry which is preliminary data.</text>
</comment>
<accession>A0ABT0XJG7</accession>
<name>A0ABT0XJG7_9BACI</name>
<reference evidence="2" key="1">
    <citation type="submission" date="2022-06" db="EMBL/GenBank/DDBJ databases">
        <title>Alkalicoccobacillus porphyridii sp. nov., isolated from a marine red alga, Porphyridium purpureum and reclassification of Shouchella plakortidis and Shouchella gibsonii as Alkalicoccobacillus plakortidis comb. nov. and Alkalicoccobacillus gibsonii comb. nov.</title>
        <authorList>
            <person name="Kim K.H."/>
            <person name="Lee J.K."/>
            <person name="Han D.M."/>
            <person name="Baek J.H."/>
            <person name="Jeon C.O."/>
        </authorList>
    </citation>
    <scope>NUCLEOTIDE SEQUENCE</scope>
    <source>
        <strain evidence="2">DSM 19153</strain>
    </source>
</reference>
<dbReference type="RefSeq" id="WP_251607265.1">
    <property type="nucleotide sequence ID" value="NZ_JAMQJY010000001.1"/>
</dbReference>